<dbReference type="AlphaFoldDB" id="A0AAW0GGA9"/>
<keyword evidence="2" id="KW-1185">Reference proteome</keyword>
<name>A0AAW0GGA9_9APHY</name>
<protein>
    <submittedName>
        <fullName evidence="1">Uncharacterized protein</fullName>
    </submittedName>
</protein>
<comment type="caution">
    <text evidence="1">The sequence shown here is derived from an EMBL/GenBank/DDBJ whole genome shotgun (WGS) entry which is preliminary data.</text>
</comment>
<organism evidence="1 2">
    <name type="scientific">Cerrena zonata</name>
    <dbReference type="NCBI Taxonomy" id="2478898"/>
    <lineage>
        <taxon>Eukaryota</taxon>
        <taxon>Fungi</taxon>
        <taxon>Dikarya</taxon>
        <taxon>Basidiomycota</taxon>
        <taxon>Agaricomycotina</taxon>
        <taxon>Agaricomycetes</taxon>
        <taxon>Polyporales</taxon>
        <taxon>Cerrenaceae</taxon>
        <taxon>Cerrena</taxon>
    </lineage>
</organism>
<evidence type="ECO:0000313" key="2">
    <source>
        <dbReference type="Proteomes" id="UP001385951"/>
    </source>
</evidence>
<dbReference type="EMBL" id="JASBNA010000004">
    <property type="protein sequence ID" value="KAK7692468.1"/>
    <property type="molecule type" value="Genomic_DNA"/>
</dbReference>
<evidence type="ECO:0000313" key="1">
    <source>
        <dbReference type="EMBL" id="KAK7692468.1"/>
    </source>
</evidence>
<reference evidence="1 2" key="1">
    <citation type="submission" date="2022-09" db="EMBL/GenBank/DDBJ databases">
        <authorList>
            <person name="Palmer J.M."/>
        </authorList>
    </citation>
    <scope>NUCLEOTIDE SEQUENCE [LARGE SCALE GENOMIC DNA]</scope>
    <source>
        <strain evidence="1 2">DSM 7382</strain>
    </source>
</reference>
<dbReference type="Proteomes" id="UP001385951">
    <property type="component" value="Unassembled WGS sequence"/>
</dbReference>
<sequence length="145" mass="16526">MIPDHYTSDILRLYLQEVVFRLGPVYPTECQAIDMAQVYFKQVMELWPEVRVLEFQSCVITEQSLPMLASAPPWIKTIRFQHCDFANAEILLSTVDKIASISDLAIGYPTIHQAPPAQTYSGPLMSKRLNKLEFDMGMIVKTYPA</sequence>
<accession>A0AAW0GGA9</accession>
<proteinExistence type="predicted"/>
<gene>
    <name evidence="1" type="ORF">QCA50_004093</name>
</gene>